<dbReference type="PIRSF" id="PIRSF000509">
    <property type="entry name" value="Trp_DMAT"/>
    <property type="match status" value="1"/>
</dbReference>
<evidence type="ECO:0000256" key="3">
    <source>
        <dbReference type="PIRSR" id="PIRSR000509-1"/>
    </source>
</evidence>
<evidence type="ECO:0000256" key="2">
    <source>
        <dbReference type="ARBA" id="ARBA00022679"/>
    </source>
</evidence>
<gene>
    <name evidence="4" type="ORF">HETSPECPRED_009575</name>
</gene>
<name>A0A8H3EQT8_9LECA</name>
<dbReference type="PANTHER" id="PTHR40627:SF4">
    <property type="entry name" value="PRENYLTRANSFERASE ASQH1-RELATED"/>
    <property type="match status" value="1"/>
</dbReference>
<dbReference type="CDD" id="cd13929">
    <property type="entry name" value="PT-DMATS_CymD"/>
    <property type="match status" value="1"/>
</dbReference>
<dbReference type="EMBL" id="CAJPDS010000008">
    <property type="protein sequence ID" value="CAF9909990.1"/>
    <property type="molecule type" value="Genomic_DNA"/>
</dbReference>
<dbReference type="PANTHER" id="PTHR40627">
    <property type="entry name" value="INDOLE PRENYLTRANSFERASE TDIB-RELATED"/>
    <property type="match status" value="1"/>
</dbReference>
<keyword evidence="5" id="KW-1185">Reference proteome</keyword>
<protein>
    <recommendedName>
        <fullName evidence="6">Aromatic prenyltransferase</fullName>
    </recommendedName>
</protein>
<dbReference type="InterPro" id="IPR012148">
    <property type="entry name" value="ABBA_DMATS-like"/>
</dbReference>
<feature type="binding site" evidence="3">
    <location>
        <position position="200"/>
    </location>
    <ligand>
        <name>dimethylallyl diphosphate</name>
        <dbReference type="ChEBI" id="CHEBI:57623"/>
    </ligand>
</feature>
<feature type="binding site" evidence="3">
    <location>
        <position position="97"/>
    </location>
    <ligand>
        <name>L-tryptophan</name>
        <dbReference type="ChEBI" id="CHEBI:57912"/>
    </ligand>
</feature>
<dbReference type="Proteomes" id="UP000664521">
    <property type="component" value="Unassembled WGS sequence"/>
</dbReference>
<comment type="similarity">
    <text evidence="1">Belongs to the tryptophan dimethylallyltransferase family.</text>
</comment>
<sequence length="440" mass="49460">MASSITSNGVSHAAEALPILDEVDQEIRSDSEDRAYWWEAMSGSLATLLQTNQYSDEAQRHYIRWFYKWVPPALGPRPINGKPYYGSWLTHDQSPFEFSINWKEKSGKQIVRFTFEPCTKQAGTATDPINQLGSKEFMNTISKDVPGLDLTRFNQFLEATNVPSDRVDDAIAKYPPIFPRYRVVVAFDLEHSGELTVKSYFLPLWRAVQSGIPTKTIISDAVRACNGPDGLSYDGSVDAIMSYLSTFEGREDAPLPALLSNDCVADTPGMRLKVYILAEADSLTKLKDMYTLGGRLKGANIAASLEGIRELWYHLFGLSSSDLSANDKVCVDKMRCIFVYEMRSTHGSEPELDVKLHIPMWELGKSDGEISELMASWFESHGHPDLAARYKSDLNRAFPRHAITENKGVGTHTWMSITKTPKTGLYMTMYLSPKLPEVYY</sequence>
<keyword evidence="2" id="KW-0808">Transferase</keyword>
<feature type="binding site" evidence="3">
    <location>
        <position position="275"/>
    </location>
    <ligand>
        <name>dimethylallyl diphosphate</name>
        <dbReference type="ChEBI" id="CHEBI:57623"/>
    </ligand>
</feature>
<comment type="caution">
    <text evidence="4">The sequence shown here is derived from an EMBL/GenBank/DDBJ whole genome shotgun (WGS) entry which is preliminary data.</text>
</comment>
<dbReference type="GO" id="GO:0016765">
    <property type="term" value="F:transferase activity, transferring alkyl or aryl (other than methyl) groups"/>
    <property type="evidence" value="ECO:0007669"/>
    <property type="project" value="InterPro"/>
</dbReference>
<dbReference type="OrthoDB" id="5392033at2759"/>
<organism evidence="4 5">
    <name type="scientific">Heterodermia speciosa</name>
    <dbReference type="NCBI Taxonomy" id="116794"/>
    <lineage>
        <taxon>Eukaryota</taxon>
        <taxon>Fungi</taxon>
        <taxon>Dikarya</taxon>
        <taxon>Ascomycota</taxon>
        <taxon>Pezizomycotina</taxon>
        <taxon>Lecanoromycetes</taxon>
        <taxon>OSLEUM clade</taxon>
        <taxon>Lecanoromycetidae</taxon>
        <taxon>Caliciales</taxon>
        <taxon>Physciaceae</taxon>
        <taxon>Heterodermia</taxon>
    </lineage>
</organism>
<proteinExistence type="inferred from homology"/>
<dbReference type="GO" id="GO:0009820">
    <property type="term" value="P:alkaloid metabolic process"/>
    <property type="evidence" value="ECO:0007669"/>
    <property type="project" value="InterPro"/>
</dbReference>
<dbReference type="SFLD" id="SFLDS00036">
    <property type="entry name" value="Aromatic_Prenyltransferase"/>
    <property type="match status" value="1"/>
</dbReference>
<dbReference type="AlphaFoldDB" id="A0A8H3EQT8"/>
<feature type="binding site" evidence="3">
    <location>
        <position position="112"/>
    </location>
    <ligand>
        <name>dimethylallyl diphosphate</name>
        <dbReference type="ChEBI" id="CHEBI:57623"/>
    </ligand>
</feature>
<accession>A0A8H3EQT8</accession>
<evidence type="ECO:0000313" key="5">
    <source>
        <dbReference type="Proteomes" id="UP000664521"/>
    </source>
</evidence>
<feature type="binding site" evidence="3">
    <location>
        <position position="273"/>
    </location>
    <ligand>
        <name>dimethylallyl diphosphate</name>
        <dbReference type="ChEBI" id="CHEBI:57623"/>
    </ligand>
</feature>
<reference evidence="4" key="1">
    <citation type="submission" date="2021-03" db="EMBL/GenBank/DDBJ databases">
        <authorList>
            <person name="Tagirdzhanova G."/>
        </authorList>
    </citation>
    <scope>NUCLEOTIDE SEQUENCE</scope>
</reference>
<evidence type="ECO:0000313" key="4">
    <source>
        <dbReference type="EMBL" id="CAF9909990.1"/>
    </source>
</evidence>
<dbReference type="InterPro" id="IPR017795">
    <property type="entry name" value="ABBA_NscD-like"/>
</dbReference>
<evidence type="ECO:0000256" key="1">
    <source>
        <dbReference type="ARBA" id="ARBA00010209"/>
    </source>
</evidence>
<dbReference type="Pfam" id="PF11991">
    <property type="entry name" value="Trp_DMAT"/>
    <property type="match status" value="1"/>
</dbReference>
<feature type="binding site" evidence="3">
    <location>
        <position position="271"/>
    </location>
    <ligand>
        <name>dimethylallyl diphosphate</name>
        <dbReference type="ChEBI" id="CHEBI:57623"/>
    </ligand>
</feature>
<dbReference type="SFLD" id="SFLDG01162">
    <property type="entry name" value="I"/>
    <property type="match status" value="1"/>
</dbReference>
<evidence type="ECO:0008006" key="6">
    <source>
        <dbReference type="Google" id="ProtNLM"/>
    </source>
</evidence>
<dbReference type="InterPro" id="IPR033964">
    <property type="entry name" value="ABBA"/>
</dbReference>
<dbReference type="NCBIfam" id="TIGR03429">
    <property type="entry name" value="arom_pren_DMATS"/>
    <property type="match status" value="1"/>
</dbReference>
<feature type="binding site" evidence="3">
    <location>
        <position position="198"/>
    </location>
    <ligand>
        <name>dimethylallyl diphosphate</name>
        <dbReference type="ChEBI" id="CHEBI:57623"/>
    </ligand>
</feature>